<dbReference type="InterPro" id="IPR011712">
    <property type="entry name" value="Sig_transdc_His_kin_sub3_dim/P"/>
</dbReference>
<feature type="transmembrane region" description="Helical" evidence="9">
    <location>
        <begin position="47"/>
        <end position="63"/>
    </location>
</feature>
<dbReference type="Proteomes" id="UP001499930">
    <property type="component" value="Unassembled WGS sequence"/>
</dbReference>
<dbReference type="EC" id="2.7.13.3" evidence="2"/>
<dbReference type="SUPFAM" id="SSF55874">
    <property type="entry name" value="ATPase domain of HSP90 chaperone/DNA topoisomerase II/histidine kinase"/>
    <property type="match status" value="1"/>
</dbReference>
<keyword evidence="14" id="KW-1185">Reference proteome</keyword>
<feature type="transmembrane region" description="Helical" evidence="9">
    <location>
        <begin position="141"/>
        <end position="160"/>
    </location>
</feature>
<keyword evidence="9" id="KW-1133">Transmembrane helix</keyword>
<dbReference type="PANTHER" id="PTHR24421:SF10">
    <property type="entry name" value="NITRATE_NITRITE SENSOR PROTEIN NARQ"/>
    <property type="match status" value="1"/>
</dbReference>
<evidence type="ECO:0000256" key="7">
    <source>
        <dbReference type="ARBA" id="ARBA00022840"/>
    </source>
</evidence>
<dbReference type="Pfam" id="PF07730">
    <property type="entry name" value="HisKA_3"/>
    <property type="match status" value="1"/>
</dbReference>
<evidence type="ECO:0000256" key="5">
    <source>
        <dbReference type="ARBA" id="ARBA00022741"/>
    </source>
</evidence>
<keyword evidence="5" id="KW-0547">Nucleotide-binding</keyword>
<evidence type="ECO:0000256" key="4">
    <source>
        <dbReference type="ARBA" id="ARBA00022679"/>
    </source>
</evidence>
<feature type="transmembrane region" description="Helical" evidence="9">
    <location>
        <begin position="21"/>
        <end position="41"/>
    </location>
</feature>
<evidence type="ECO:0000256" key="1">
    <source>
        <dbReference type="ARBA" id="ARBA00000085"/>
    </source>
</evidence>
<dbReference type="Gene3D" id="1.20.5.1930">
    <property type="match status" value="1"/>
</dbReference>
<feature type="domain" description="DUF7134" evidence="12">
    <location>
        <begin position="19"/>
        <end position="152"/>
    </location>
</feature>
<accession>A0ABP6K916</accession>
<keyword evidence="9" id="KW-0472">Membrane</keyword>
<evidence type="ECO:0000256" key="2">
    <source>
        <dbReference type="ARBA" id="ARBA00012438"/>
    </source>
</evidence>
<comment type="caution">
    <text evidence="13">The sequence shown here is derived from an EMBL/GenBank/DDBJ whole genome shotgun (WGS) entry which is preliminary data.</text>
</comment>
<dbReference type="InterPro" id="IPR055558">
    <property type="entry name" value="DUF7134"/>
</dbReference>
<dbReference type="PANTHER" id="PTHR24421">
    <property type="entry name" value="NITRATE/NITRITE SENSOR PROTEIN NARX-RELATED"/>
    <property type="match status" value="1"/>
</dbReference>
<proteinExistence type="predicted"/>
<comment type="catalytic activity">
    <reaction evidence="1">
        <text>ATP + protein L-histidine = ADP + protein N-phospho-L-histidine.</text>
        <dbReference type="EC" id="2.7.13.3"/>
    </reaction>
</comment>
<evidence type="ECO:0000256" key="8">
    <source>
        <dbReference type="ARBA" id="ARBA00023012"/>
    </source>
</evidence>
<reference evidence="14" key="1">
    <citation type="journal article" date="2019" name="Int. J. Syst. Evol. Microbiol.">
        <title>The Global Catalogue of Microorganisms (GCM) 10K type strain sequencing project: providing services to taxonomists for standard genome sequencing and annotation.</title>
        <authorList>
            <consortium name="The Broad Institute Genomics Platform"/>
            <consortium name="The Broad Institute Genome Sequencing Center for Infectious Disease"/>
            <person name="Wu L."/>
            <person name="Ma J."/>
        </authorList>
    </citation>
    <scope>NUCLEOTIDE SEQUENCE [LARGE SCALE GENOMIC DNA]</scope>
    <source>
        <strain evidence="14">JCM 3106</strain>
    </source>
</reference>
<feature type="transmembrane region" description="Helical" evidence="9">
    <location>
        <begin position="117"/>
        <end position="135"/>
    </location>
</feature>
<keyword evidence="3" id="KW-0597">Phosphoprotein</keyword>
<dbReference type="InterPro" id="IPR036890">
    <property type="entry name" value="HATPase_C_sf"/>
</dbReference>
<feature type="transmembrane region" description="Helical" evidence="9">
    <location>
        <begin position="70"/>
        <end position="88"/>
    </location>
</feature>
<evidence type="ECO:0000256" key="9">
    <source>
        <dbReference type="SAM" id="Phobius"/>
    </source>
</evidence>
<feature type="domain" description="Signal transduction histidine kinase subgroup 3 dimerisation and phosphoacceptor" evidence="11">
    <location>
        <begin position="176"/>
        <end position="241"/>
    </location>
</feature>
<evidence type="ECO:0000313" key="14">
    <source>
        <dbReference type="Proteomes" id="UP001499930"/>
    </source>
</evidence>
<dbReference type="CDD" id="cd16917">
    <property type="entry name" value="HATPase_UhpB-NarQ-NarX-like"/>
    <property type="match status" value="1"/>
</dbReference>
<evidence type="ECO:0000259" key="10">
    <source>
        <dbReference type="Pfam" id="PF02518"/>
    </source>
</evidence>
<evidence type="ECO:0000256" key="6">
    <source>
        <dbReference type="ARBA" id="ARBA00022777"/>
    </source>
</evidence>
<dbReference type="Pfam" id="PF02518">
    <property type="entry name" value="HATPase_c"/>
    <property type="match status" value="1"/>
</dbReference>
<protein>
    <recommendedName>
        <fullName evidence="2">histidine kinase</fullName>
        <ecNumber evidence="2">2.7.13.3</ecNumber>
    </recommendedName>
</protein>
<keyword evidence="4" id="KW-0808">Transferase</keyword>
<organism evidence="13 14">
    <name type="scientific">Streptosporangium longisporum</name>
    <dbReference type="NCBI Taxonomy" id="46187"/>
    <lineage>
        <taxon>Bacteria</taxon>
        <taxon>Bacillati</taxon>
        <taxon>Actinomycetota</taxon>
        <taxon>Actinomycetes</taxon>
        <taxon>Streptosporangiales</taxon>
        <taxon>Streptosporangiaceae</taxon>
        <taxon>Streptosporangium</taxon>
    </lineage>
</organism>
<feature type="domain" description="Histidine kinase/HSP90-like ATPase" evidence="10">
    <location>
        <begin position="284"/>
        <end position="374"/>
    </location>
</feature>
<evidence type="ECO:0000256" key="3">
    <source>
        <dbReference type="ARBA" id="ARBA00022553"/>
    </source>
</evidence>
<name>A0ABP6K916_9ACTN</name>
<dbReference type="Gene3D" id="3.30.565.10">
    <property type="entry name" value="Histidine kinase-like ATPase, C-terminal domain"/>
    <property type="match status" value="1"/>
</dbReference>
<gene>
    <name evidence="13" type="ORF">GCM10017559_11610</name>
</gene>
<keyword evidence="9" id="KW-0812">Transmembrane</keyword>
<evidence type="ECO:0000313" key="13">
    <source>
        <dbReference type="EMBL" id="GAA2993035.1"/>
    </source>
</evidence>
<dbReference type="Pfam" id="PF23539">
    <property type="entry name" value="DUF7134"/>
    <property type="match status" value="1"/>
</dbReference>
<dbReference type="InterPro" id="IPR003594">
    <property type="entry name" value="HATPase_dom"/>
</dbReference>
<sequence>MLAVLRSLWDEPRPPDAPRRVWRDWVLVGVIVPVAVLEGVLRPDLPWRAVSVGVAVALAPTLLWRRTRPLLMVVICFAVGGLPSLLVGESLSELYTMIYQLILPYALFRWGSGREAVTGLVIMLASAFLTVLSVHTTVADAVGAFAFLSSTVTLGGALRYRARARARELDQAKLLEREQLARDLHDTVAHHVSAMAIRAQAGLATSGSRPEAATDALRVIEAEAGRALAEMQAMVRVLRTDRPMDLAPGRRIADIEHLADHGPSGPSVDVKISGDLGDLPPSVEAAIYRLAQESITNARRHARHATRIEVRVTADDASVRLRVNDDGDGGLIRPVASPGYGLIGMIERAHLLRGTCVAGPDPDRGWTVSAVLPRTGAAT</sequence>
<keyword evidence="8" id="KW-0902">Two-component regulatory system</keyword>
<keyword evidence="6 13" id="KW-0418">Kinase</keyword>
<dbReference type="GO" id="GO:0016301">
    <property type="term" value="F:kinase activity"/>
    <property type="evidence" value="ECO:0007669"/>
    <property type="project" value="UniProtKB-KW"/>
</dbReference>
<keyword evidence="7" id="KW-0067">ATP-binding</keyword>
<dbReference type="RefSeq" id="WP_344889409.1">
    <property type="nucleotide sequence ID" value="NZ_BAAAWD010000006.1"/>
</dbReference>
<evidence type="ECO:0000259" key="12">
    <source>
        <dbReference type="Pfam" id="PF23539"/>
    </source>
</evidence>
<evidence type="ECO:0000259" key="11">
    <source>
        <dbReference type="Pfam" id="PF07730"/>
    </source>
</evidence>
<dbReference type="EMBL" id="BAAAWD010000006">
    <property type="protein sequence ID" value="GAA2993035.1"/>
    <property type="molecule type" value="Genomic_DNA"/>
</dbReference>
<dbReference type="InterPro" id="IPR050482">
    <property type="entry name" value="Sensor_HK_TwoCompSys"/>
</dbReference>